<organism evidence="2 3">
    <name type="scientific">Oryza sativa subsp. japonica</name>
    <name type="common">Rice</name>
    <dbReference type="NCBI Taxonomy" id="39947"/>
    <lineage>
        <taxon>Eukaryota</taxon>
        <taxon>Viridiplantae</taxon>
        <taxon>Streptophyta</taxon>
        <taxon>Embryophyta</taxon>
        <taxon>Tracheophyta</taxon>
        <taxon>Spermatophyta</taxon>
        <taxon>Magnoliopsida</taxon>
        <taxon>Liliopsida</taxon>
        <taxon>Poales</taxon>
        <taxon>Poaceae</taxon>
        <taxon>BOP clade</taxon>
        <taxon>Oryzoideae</taxon>
        <taxon>Oryzeae</taxon>
        <taxon>Oryzinae</taxon>
        <taxon>Oryza</taxon>
        <taxon>Oryza sativa</taxon>
    </lineage>
</organism>
<reference evidence="3" key="4">
    <citation type="journal article" date="2008" name="Nucleic Acids Res.">
        <title>The rice annotation project database (RAP-DB): 2008 update.</title>
        <authorList>
            <consortium name="The rice annotation project (RAP)"/>
        </authorList>
    </citation>
    <scope>GENOME REANNOTATION</scope>
    <source>
        <strain evidence="3">cv. Nipponbare</strain>
    </source>
</reference>
<reference evidence="1" key="1">
    <citation type="submission" date="2002-11" db="EMBL/GenBank/DDBJ databases">
        <title>Oryza sativa nipponbare(GA3) genomic DNA, chromosome 9, BAC clone:OSJNBa0092O08.</title>
        <authorList>
            <person name="Sasaki T."/>
            <person name="Matsumoto T."/>
            <person name="Katayose Y."/>
        </authorList>
    </citation>
    <scope>NUCLEOTIDE SEQUENCE</scope>
</reference>
<gene>
    <name evidence="2" type="ORF">OSJNBa0017N10.37</name>
    <name evidence="1" type="ORF">OSJNBa0092O08.15</name>
</gene>
<proteinExistence type="predicted"/>
<sequence>MGNTACSTFCLCVSCDFGLNCCTGPRRHPAANRYAQPPPTAAATMAATTYADPSAAAKAKCAHNQ</sequence>
<dbReference type="Proteomes" id="UP000000763">
    <property type="component" value="Chromosome 9"/>
</dbReference>
<reference evidence="3" key="3">
    <citation type="journal article" date="2005" name="Nature">
        <title>The map-based sequence of the rice genome.</title>
        <authorList>
            <consortium name="International rice genome sequencing project (IRGSP)"/>
            <person name="Matsumoto T."/>
            <person name="Wu J."/>
            <person name="Kanamori H."/>
            <person name="Katayose Y."/>
            <person name="Fujisawa M."/>
            <person name="Namiki N."/>
            <person name="Mizuno H."/>
            <person name="Yamamoto K."/>
            <person name="Antonio B.A."/>
            <person name="Baba T."/>
            <person name="Sakata K."/>
            <person name="Nagamura Y."/>
            <person name="Aoki H."/>
            <person name="Arikawa K."/>
            <person name="Arita K."/>
            <person name="Bito T."/>
            <person name="Chiden Y."/>
            <person name="Fujitsuka N."/>
            <person name="Fukunaka R."/>
            <person name="Hamada M."/>
            <person name="Harada C."/>
            <person name="Hayashi A."/>
            <person name="Hijishita S."/>
            <person name="Honda M."/>
            <person name="Hosokawa S."/>
            <person name="Ichikawa Y."/>
            <person name="Idonuma A."/>
            <person name="Iijima M."/>
            <person name="Ikeda M."/>
            <person name="Ikeno M."/>
            <person name="Ito K."/>
            <person name="Ito S."/>
            <person name="Ito T."/>
            <person name="Ito Y."/>
            <person name="Ito Y."/>
            <person name="Iwabuchi A."/>
            <person name="Kamiya K."/>
            <person name="Karasawa W."/>
            <person name="Kurita K."/>
            <person name="Katagiri S."/>
            <person name="Kikuta A."/>
            <person name="Kobayashi H."/>
            <person name="Kobayashi N."/>
            <person name="Machita K."/>
            <person name="Maehara T."/>
            <person name="Masukawa M."/>
            <person name="Mizubayashi T."/>
            <person name="Mukai Y."/>
            <person name="Nagasaki H."/>
            <person name="Nagata Y."/>
            <person name="Naito S."/>
            <person name="Nakashima M."/>
            <person name="Nakama Y."/>
            <person name="Nakamichi Y."/>
            <person name="Nakamura M."/>
            <person name="Meguro A."/>
            <person name="Negishi M."/>
            <person name="Ohta I."/>
            <person name="Ohta T."/>
            <person name="Okamoto M."/>
            <person name="Ono N."/>
            <person name="Saji S."/>
            <person name="Sakaguchi M."/>
            <person name="Sakai K."/>
            <person name="Shibata M."/>
            <person name="Shimokawa T."/>
            <person name="Song J."/>
            <person name="Takazaki Y."/>
            <person name="Terasawa K."/>
            <person name="Tsugane M."/>
            <person name="Tsuji K."/>
            <person name="Ueda S."/>
            <person name="Waki K."/>
            <person name="Yamagata H."/>
            <person name="Yamamoto M."/>
            <person name="Yamamoto S."/>
            <person name="Yamane H."/>
            <person name="Yoshiki S."/>
            <person name="Yoshihara R."/>
            <person name="Yukawa K."/>
            <person name="Zhong H."/>
            <person name="Yano M."/>
            <person name="Yuan Q."/>
            <person name="Ouyang S."/>
            <person name="Liu J."/>
            <person name="Jones K.M."/>
            <person name="Gansberger K."/>
            <person name="Moffat K."/>
            <person name="Hill J."/>
            <person name="Bera J."/>
            <person name="Fadrosh D."/>
            <person name="Jin S."/>
            <person name="Johri S."/>
            <person name="Kim M."/>
            <person name="Overton L."/>
            <person name="Reardon M."/>
            <person name="Tsitrin T."/>
            <person name="Vuong H."/>
            <person name="Weaver B."/>
            <person name="Ciecko A."/>
            <person name="Tallon L."/>
            <person name="Jackson J."/>
            <person name="Pai G."/>
            <person name="Aken S.V."/>
            <person name="Utterback T."/>
            <person name="Reidmuller S."/>
            <person name="Feldblyum T."/>
            <person name="Hsiao J."/>
            <person name="Zismann V."/>
            <person name="Iobst S."/>
            <person name="de Vazeille A.R."/>
            <person name="Buell C.R."/>
            <person name="Ying K."/>
            <person name="Li Y."/>
            <person name="Lu T."/>
            <person name="Huang Y."/>
            <person name="Zhao Q."/>
            <person name="Feng Q."/>
            <person name="Zhang L."/>
            <person name="Zhu J."/>
            <person name="Weng Q."/>
            <person name="Mu J."/>
            <person name="Lu Y."/>
            <person name="Fan D."/>
            <person name="Liu Y."/>
            <person name="Guan J."/>
            <person name="Zhang Y."/>
            <person name="Yu S."/>
            <person name="Liu X."/>
            <person name="Zhang Y."/>
            <person name="Hong G."/>
            <person name="Han B."/>
            <person name="Choisne N."/>
            <person name="Demange N."/>
            <person name="Orjeda G."/>
            <person name="Samain S."/>
            <person name="Cattolico L."/>
            <person name="Pelletier E."/>
            <person name="Couloux A."/>
            <person name="Segurens B."/>
            <person name="Wincker P."/>
            <person name="D'Hont A."/>
            <person name="Scarpelli C."/>
            <person name="Weissenbach J."/>
            <person name="Salanoubat M."/>
            <person name="Quetier F."/>
            <person name="Yu Y."/>
            <person name="Kim H.R."/>
            <person name="Rambo T."/>
            <person name="Currie J."/>
            <person name="Collura K."/>
            <person name="Luo M."/>
            <person name="Yang T."/>
            <person name="Ammiraju J.S.S."/>
            <person name="Engler F."/>
            <person name="Soderlund C."/>
            <person name="Wing R.A."/>
            <person name="Palmer L.E."/>
            <person name="de la Bastide M."/>
            <person name="Spiegel L."/>
            <person name="Nascimento L."/>
            <person name="Zutavern T."/>
            <person name="O'Shaughnessy A."/>
            <person name="Dike S."/>
            <person name="Dedhia N."/>
            <person name="Preston R."/>
            <person name="Balija V."/>
            <person name="McCombie W.R."/>
            <person name="Chow T."/>
            <person name="Chen H."/>
            <person name="Chung M."/>
            <person name="Chen C."/>
            <person name="Shaw J."/>
            <person name="Wu H."/>
            <person name="Hsiao K."/>
            <person name="Chao Y."/>
            <person name="Chu M."/>
            <person name="Cheng C."/>
            <person name="Hour A."/>
            <person name="Lee P."/>
            <person name="Lin S."/>
            <person name="Lin Y."/>
            <person name="Liou J."/>
            <person name="Liu S."/>
            <person name="Hsing Y."/>
            <person name="Raghuvanshi S."/>
            <person name="Mohanty A."/>
            <person name="Bharti A.K."/>
            <person name="Gaur A."/>
            <person name="Gupta V."/>
            <person name="Kumar D."/>
            <person name="Ravi V."/>
            <person name="Vij S."/>
            <person name="Kapur A."/>
            <person name="Khurana P."/>
            <person name="Khurana P."/>
            <person name="Khurana J.P."/>
            <person name="Tyagi A.K."/>
            <person name="Gaikwad K."/>
            <person name="Singh A."/>
            <person name="Dalal V."/>
            <person name="Srivastava S."/>
            <person name="Dixit A."/>
            <person name="Pal A.K."/>
            <person name="Ghazi I.A."/>
            <person name="Yadav M."/>
            <person name="Pandit A."/>
            <person name="Bhargava A."/>
            <person name="Sureshbabu K."/>
            <person name="Batra K."/>
            <person name="Sharma T.R."/>
            <person name="Mohapatra T."/>
            <person name="Singh N.K."/>
            <person name="Messing J."/>
            <person name="Nelson A.B."/>
            <person name="Fuks G."/>
            <person name="Kavchok S."/>
            <person name="Keizer G."/>
            <person name="Linton E."/>
            <person name="Llaca V."/>
            <person name="Song R."/>
            <person name="Tanyolac B."/>
            <person name="Young S."/>
            <person name="Ho-Il K."/>
            <person name="Hahn J.H."/>
            <person name="Sangsakoo G."/>
            <person name="Vanavichit A."/>
            <person name="de Mattos Luiz.A.T."/>
            <person name="Zimmer P.D."/>
            <person name="Malone G."/>
            <person name="Dellagostin O."/>
            <person name="de Oliveira A.C."/>
            <person name="Bevan M."/>
            <person name="Bancroft I."/>
            <person name="Minx P."/>
            <person name="Cordum H."/>
            <person name="Wilson R."/>
            <person name="Cheng Z."/>
            <person name="Jin W."/>
            <person name="Jiang J."/>
            <person name="Leong S.A."/>
            <person name="Iwama H."/>
            <person name="Gojobori T."/>
            <person name="Itoh T."/>
            <person name="Niimura Y."/>
            <person name="Fujii Y."/>
            <person name="Habara T."/>
            <person name="Sakai H."/>
            <person name="Sato Y."/>
            <person name="Wilson G."/>
            <person name="Kumar K."/>
            <person name="McCouch S."/>
            <person name="Juretic N."/>
            <person name="Hoen D."/>
            <person name="Wright S."/>
            <person name="Bruskiewich R."/>
            <person name="Bureau T."/>
            <person name="Miyao A."/>
            <person name="Hirochika H."/>
            <person name="Nishikawa T."/>
            <person name="Kadowaki K."/>
            <person name="Sugiura M."/>
            <person name="Burr B."/>
            <person name="Sasaki T."/>
        </authorList>
    </citation>
    <scope>NUCLEOTIDE SEQUENCE [LARGE SCALE GENOMIC DNA]</scope>
    <source>
        <strain evidence="3">cv. Nipponbare</strain>
    </source>
</reference>
<reference evidence="2" key="2">
    <citation type="submission" date="2003-02" db="EMBL/GenBank/DDBJ databases">
        <title>Oryza sativa nipponbare(GA3) genomic DNA, chromosome 9, BAC clone:OSJNBa0017N10.</title>
        <authorList>
            <person name="Sasaki T."/>
            <person name="Matsumoto T."/>
            <person name="Katayose Y."/>
        </authorList>
    </citation>
    <scope>NUCLEOTIDE SEQUENCE</scope>
</reference>
<accession>Q69JB0</accession>
<name>Q69JB0_ORYSJ</name>
<evidence type="ECO:0000313" key="1">
    <source>
        <dbReference type="EMBL" id="BAD36465.1"/>
    </source>
</evidence>
<evidence type="ECO:0000313" key="2">
    <source>
        <dbReference type="EMBL" id="BAD36708.1"/>
    </source>
</evidence>
<dbReference type="EMBL" id="AP005876">
    <property type="protein sequence ID" value="BAD36465.1"/>
    <property type="molecule type" value="Genomic_DNA"/>
</dbReference>
<dbReference type="AlphaFoldDB" id="Q69JB0"/>
<dbReference type="EMBL" id="AP006235">
    <property type="protein sequence ID" value="BAD36708.1"/>
    <property type="molecule type" value="Genomic_DNA"/>
</dbReference>
<protein>
    <submittedName>
        <fullName evidence="2">Uncharacterized protein</fullName>
    </submittedName>
</protein>
<evidence type="ECO:0000313" key="3">
    <source>
        <dbReference type="Proteomes" id="UP000000763"/>
    </source>
</evidence>